<organism evidence="4 5">
    <name type="scientific">Paenibacillus chitinolyticus</name>
    <dbReference type="NCBI Taxonomy" id="79263"/>
    <lineage>
        <taxon>Bacteria</taxon>
        <taxon>Bacillati</taxon>
        <taxon>Bacillota</taxon>
        <taxon>Bacilli</taxon>
        <taxon>Bacillales</taxon>
        <taxon>Paenibacillaceae</taxon>
        <taxon>Paenibacillus</taxon>
    </lineage>
</organism>
<reference evidence="3 6" key="2">
    <citation type="submission" date="2022-05" db="EMBL/GenBank/DDBJ databases">
        <title>Genome Sequencing of Bee-Associated Microbes.</title>
        <authorList>
            <person name="Dunlap C."/>
        </authorList>
    </citation>
    <scope>NUCLEOTIDE SEQUENCE [LARGE SCALE GENOMIC DNA]</scope>
    <source>
        <strain evidence="3 6">NRRL B-23120</strain>
    </source>
</reference>
<dbReference type="PANTHER" id="PTHR33797">
    <property type="entry name" value="ORGANIC HYDROPEROXIDE RESISTANCE PROTEIN-LIKE"/>
    <property type="match status" value="1"/>
</dbReference>
<dbReference type="EMBL" id="CP026520">
    <property type="protein sequence ID" value="QAV19192.1"/>
    <property type="molecule type" value="Genomic_DNA"/>
</dbReference>
<evidence type="ECO:0000313" key="4">
    <source>
        <dbReference type="EMBL" id="QAV19192.1"/>
    </source>
</evidence>
<dbReference type="Pfam" id="PF02566">
    <property type="entry name" value="OsmC"/>
    <property type="match status" value="1"/>
</dbReference>
<protein>
    <submittedName>
        <fullName evidence="4">Organic hydroperoxide resistance protein</fullName>
    </submittedName>
</protein>
<gene>
    <name evidence="3" type="ORF">M5X16_20750</name>
    <name evidence="4" type="ORF">PC41400_16495</name>
</gene>
<evidence type="ECO:0000313" key="3">
    <source>
        <dbReference type="EMBL" id="MCY9598181.1"/>
    </source>
</evidence>
<dbReference type="EMBL" id="JAMDMJ010000029">
    <property type="protein sequence ID" value="MCY9598181.1"/>
    <property type="molecule type" value="Genomic_DNA"/>
</dbReference>
<dbReference type="RefSeq" id="WP_042226034.1">
    <property type="nucleotide sequence ID" value="NZ_CP026520.1"/>
</dbReference>
<reference evidence="4 5" key="1">
    <citation type="submission" date="2018-01" db="EMBL/GenBank/DDBJ databases">
        <title>The whole genome sequencing and assembly of Paenibacillus chitinolyticus KCCM 41400 strain.</title>
        <authorList>
            <person name="Kim J.-Y."/>
            <person name="Park M.-K."/>
            <person name="Lee Y.-J."/>
            <person name="Yi H."/>
            <person name="Bahn Y.-S."/>
            <person name="Kim J.F."/>
            <person name="Lee D.-W."/>
        </authorList>
    </citation>
    <scope>NUCLEOTIDE SEQUENCE [LARGE SCALE GENOMIC DNA]</scope>
    <source>
        <strain evidence="4 5">KCCM 41400</strain>
    </source>
</reference>
<dbReference type="PANTHER" id="PTHR33797:SF2">
    <property type="entry name" value="ORGANIC HYDROPEROXIDE RESISTANCE PROTEIN-LIKE"/>
    <property type="match status" value="1"/>
</dbReference>
<evidence type="ECO:0000256" key="1">
    <source>
        <dbReference type="ARBA" id="ARBA00007378"/>
    </source>
</evidence>
<dbReference type="NCBIfam" id="TIGR03561">
    <property type="entry name" value="organ_hyd_perox"/>
    <property type="match status" value="1"/>
</dbReference>
<dbReference type="InterPro" id="IPR019953">
    <property type="entry name" value="OHR"/>
</dbReference>
<dbReference type="Proteomes" id="UP000288943">
    <property type="component" value="Chromosome"/>
</dbReference>
<comment type="similarity">
    <text evidence="1">Belongs to the OsmC/Ohr family.</text>
</comment>
<dbReference type="AlphaFoldDB" id="A0A410WY95"/>
<accession>A0A410WY95</accession>
<evidence type="ECO:0000313" key="6">
    <source>
        <dbReference type="Proteomes" id="UP001527202"/>
    </source>
</evidence>
<dbReference type="InterPro" id="IPR036102">
    <property type="entry name" value="OsmC/Ohrsf"/>
</dbReference>
<dbReference type="Gene3D" id="3.30.300.20">
    <property type="match status" value="1"/>
</dbReference>
<proteinExistence type="inferred from homology"/>
<evidence type="ECO:0000313" key="5">
    <source>
        <dbReference type="Proteomes" id="UP000288943"/>
    </source>
</evidence>
<dbReference type="Proteomes" id="UP001527202">
    <property type="component" value="Unassembled WGS sequence"/>
</dbReference>
<dbReference type="GeneID" id="95376411"/>
<keyword evidence="6" id="KW-1185">Reference proteome</keyword>
<feature type="region of interest" description="Disordered" evidence="2">
    <location>
        <begin position="1"/>
        <end position="24"/>
    </location>
</feature>
<feature type="compositionally biased region" description="Polar residues" evidence="2">
    <location>
        <begin position="1"/>
        <end position="11"/>
    </location>
</feature>
<dbReference type="Gene3D" id="2.20.25.10">
    <property type="match status" value="1"/>
</dbReference>
<evidence type="ECO:0000256" key="2">
    <source>
        <dbReference type="SAM" id="MobiDB-lite"/>
    </source>
</evidence>
<sequence length="138" mass="14533">MKTMYTTSATAQGGRKGRVATPDGKLDLQLSMPKEMGGDGGEGTNPEQLFASGYSACFLSAVELVAKKKGISTENAKLTAEVSIGKNEDGSLQLSAKLQLSVPGADKSEVEKLLEEAHQVCPYSRATRGNIEVDLQAV</sequence>
<dbReference type="InterPro" id="IPR003718">
    <property type="entry name" value="OsmC/Ohr_fam"/>
</dbReference>
<dbReference type="SUPFAM" id="SSF82784">
    <property type="entry name" value="OsmC-like"/>
    <property type="match status" value="1"/>
</dbReference>
<dbReference type="GO" id="GO:0006979">
    <property type="term" value="P:response to oxidative stress"/>
    <property type="evidence" value="ECO:0007669"/>
    <property type="project" value="InterPro"/>
</dbReference>
<dbReference type="KEGG" id="pchi:PC41400_16495"/>
<name>A0A410WY95_9BACL</name>
<dbReference type="InterPro" id="IPR015946">
    <property type="entry name" value="KH_dom-like_a/b"/>
</dbReference>
<dbReference type="OrthoDB" id="9797508at2"/>